<dbReference type="Proteomes" id="UP000641206">
    <property type="component" value="Unassembled WGS sequence"/>
</dbReference>
<evidence type="ECO:0000256" key="1">
    <source>
        <dbReference type="ARBA" id="ARBA00004236"/>
    </source>
</evidence>
<keyword evidence="2" id="KW-1003">Cell membrane</keyword>
<dbReference type="CDD" id="cd06225">
    <property type="entry name" value="HAMP"/>
    <property type="match status" value="1"/>
</dbReference>
<proteinExistence type="inferred from homology"/>
<evidence type="ECO:0000256" key="3">
    <source>
        <dbReference type="ARBA" id="ARBA00023136"/>
    </source>
</evidence>
<keyword evidence="3 8" id="KW-0472">Membrane</keyword>
<dbReference type="Gene3D" id="1.10.287.950">
    <property type="entry name" value="Methyl-accepting chemotaxis protein"/>
    <property type="match status" value="1"/>
</dbReference>
<evidence type="ECO:0000313" key="12">
    <source>
        <dbReference type="Proteomes" id="UP000641206"/>
    </source>
</evidence>
<dbReference type="InterPro" id="IPR004089">
    <property type="entry name" value="MCPsignal_dom"/>
</dbReference>
<dbReference type="PANTHER" id="PTHR32089">
    <property type="entry name" value="METHYL-ACCEPTING CHEMOTAXIS PROTEIN MCPB"/>
    <property type="match status" value="1"/>
</dbReference>
<feature type="domain" description="Methyl-accepting transducer" evidence="9">
    <location>
        <begin position="176"/>
        <end position="412"/>
    </location>
</feature>
<evidence type="ECO:0000256" key="2">
    <source>
        <dbReference type="ARBA" id="ARBA00022475"/>
    </source>
</evidence>
<protein>
    <submittedName>
        <fullName evidence="11">Methyl-accepting chemotaxis protein</fullName>
    </submittedName>
</protein>
<dbReference type="SUPFAM" id="SSF58104">
    <property type="entry name" value="Methyl-accepting chemotaxis protein (MCP) signaling domain"/>
    <property type="match status" value="1"/>
</dbReference>
<feature type="compositionally biased region" description="Basic and acidic residues" evidence="7">
    <location>
        <begin position="482"/>
        <end position="493"/>
    </location>
</feature>
<feature type="transmembrane region" description="Helical" evidence="8">
    <location>
        <begin position="81"/>
        <end position="103"/>
    </location>
</feature>
<keyword evidence="8" id="KW-1133">Transmembrane helix</keyword>
<evidence type="ECO:0000256" key="5">
    <source>
        <dbReference type="ARBA" id="ARBA00029447"/>
    </source>
</evidence>
<evidence type="ECO:0000256" key="4">
    <source>
        <dbReference type="ARBA" id="ARBA00023224"/>
    </source>
</evidence>
<evidence type="ECO:0000259" key="10">
    <source>
        <dbReference type="PROSITE" id="PS50885"/>
    </source>
</evidence>
<dbReference type="PROSITE" id="PS50885">
    <property type="entry name" value="HAMP"/>
    <property type="match status" value="1"/>
</dbReference>
<keyword evidence="12" id="KW-1185">Reference proteome</keyword>
<sequence>MKKTSFHGVLQTTIYDKYRQRAKESLHGGVEGLMGNKYRFSLRLKLVVFTTFLALITYTTSAIFIYFLFDYIQSWINVSQQTFVIVTLLLGVVWSGILAFFAARWITKPLQKLEQITGEAAKGNLELQVEIPKSDDEIKSLSVAVNSMLQSLNKMVTNIDQHFEETNETVTQLKEASNRATQHSAAIGESITEISDGAENSSRATQETVGSIEIATGLAKEVQNKAEVSKEQSNSMINMLEEGQNVVKQLVDGIQRIAVEQEGSLEDVNHLSKSTMEIEGIITLVGEIAEQTNLLALNASIEAARAGEHGKGFAVVAEEVRKLADQSGKAVNDISTLLLSIQGDVKQVATKINTNVKSAREEVDRGENTNRTIAKMGSTVTETATQIDTIYKLVEQQLQSIQNTANQSQEVAAIAEETSAGTQEVNAAIQEQVVTMEQVDRLAREMEEHAGGLREQIKQFKVKQMTESASITPLEPLNANKETLEETSHQDVS</sequence>
<evidence type="ECO:0000256" key="8">
    <source>
        <dbReference type="SAM" id="Phobius"/>
    </source>
</evidence>
<accession>A0ABQ2P0Z3</accession>
<dbReference type="SMART" id="SM00283">
    <property type="entry name" value="MA"/>
    <property type="match status" value="1"/>
</dbReference>
<organism evidence="11 12">
    <name type="scientific">Oceanobacillus neutriphilus</name>
    <dbReference type="NCBI Taxonomy" id="531815"/>
    <lineage>
        <taxon>Bacteria</taxon>
        <taxon>Bacillati</taxon>
        <taxon>Bacillota</taxon>
        <taxon>Bacilli</taxon>
        <taxon>Bacillales</taxon>
        <taxon>Bacillaceae</taxon>
        <taxon>Oceanobacillus</taxon>
    </lineage>
</organism>
<dbReference type="PANTHER" id="PTHR32089:SF112">
    <property type="entry name" value="LYSOZYME-LIKE PROTEIN-RELATED"/>
    <property type="match status" value="1"/>
</dbReference>
<dbReference type="Pfam" id="PF00015">
    <property type="entry name" value="MCPsignal"/>
    <property type="match status" value="1"/>
</dbReference>
<comment type="caution">
    <text evidence="11">The sequence shown here is derived from an EMBL/GenBank/DDBJ whole genome shotgun (WGS) entry which is preliminary data.</text>
</comment>
<evidence type="ECO:0000256" key="7">
    <source>
        <dbReference type="SAM" id="MobiDB-lite"/>
    </source>
</evidence>
<keyword evidence="8" id="KW-0812">Transmembrane</keyword>
<reference evidence="12" key="1">
    <citation type="journal article" date="2019" name="Int. J. Syst. Evol. Microbiol.">
        <title>The Global Catalogue of Microorganisms (GCM) 10K type strain sequencing project: providing services to taxonomists for standard genome sequencing and annotation.</title>
        <authorList>
            <consortium name="The Broad Institute Genomics Platform"/>
            <consortium name="The Broad Institute Genome Sequencing Center for Infectious Disease"/>
            <person name="Wu L."/>
            <person name="Ma J."/>
        </authorList>
    </citation>
    <scope>NUCLEOTIDE SEQUENCE [LARGE SCALE GENOMIC DNA]</scope>
    <source>
        <strain evidence="12">CGMCC 1.7693</strain>
    </source>
</reference>
<name>A0ABQ2P0Z3_9BACI</name>
<dbReference type="Pfam" id="PF00672">
    <property type="entry name" value="HAMP"/>
    <property type="match status" value="1"/>
</dbReference>
<dbReference type="Gene3D" id="6.10.340.10">
    <property type="match status" value="1"/>
</dbReference>
<dbReference type="PROSITE" id="PS50111">
    <property type="entry name" value="CHEMOTAXIS_TRANSDUC_2"/>
    <property type="match status" value="1"/>
</dbReference>
<evidence type="ECO:0000259" key="9">
    <source>
        <dbReference type="PROSITE" id="PS50111"/>
    </source>
</evidence>
<gene>
    <name evidence="11" type="primary">mcpA</name>
    <name evidence="11" type="ORF">GCM10011346_42240</name>
</gene>
<evidence type="ECO:0000313" key="11">
    <source>
        <dbReference type="EMBL" id="GGP15195.1"/>
    </source>
</evidence>
<feature type="transmembrane region" description="Helical" evidence="8">
    <location>
        <begin position="46"/>
        <end position="69"/>
    </location>
</feature>
<feature type="region of interest" description="Disordered" evidence="7">
    <location>
        <begin position="468"/>
        <end position="493"/>
    </location>
</feature>
<keyword evidence="4 6" id="KW-0807">Transducer</keyword>
<dbReference type="EMBL" id="BMLW01000014">
    <property type="protein sequence ID" value="GGP15195.1"/>
    <property type="molecule type" value="Genomic_DNA"/>
</dbReference>
<comment type="similarity">
    <text evidence="5">Belongs to the methyl-accepting chemotaxis (MCP) protein family.</text>
</comment>
<comment type="subcellular location">
    <subcellularLocation>
        <location evidence="1">Cell membrane</location>
    </subcellularLocation>
</comment>
<feature type="domain" description="HAMP" evidence="10">
    <location>
        <begin position="104"/>
        <end position="157"/>
    </location>
</feature>
<dbReference type="SMART" id="SM00304">
    <property type="entry name" value="HAMP"/>
    <property type="match status" value="1"/>
</dbReference>
<evidence type="ECO:0000256" key="6">
    <source>
        <dbReference type="PROSITE-ProRule" id="PRU00284"/>
    </source>
</evidence>
<dbReference type="InterPro" id="IPR003660">
    <property type="entry name" value="HAMP_dom"/>
</dbReference>